<reference evidence="5" key="4">
    <citation type="journal article" date="2017" name="BMC Genomics">
        <title>Gapless genome assembly of Colletotrichum higginsianum reveals chromosome structure and association of transposable elements with secondary metabolite gene clusters.</title>
        <authorList>
            <person name="Dallery J.-F."/>
            <person name="Lapalu N."/>
            <person name="Zampounis A."/>
            <person name="Pigne S."/>
            <person name="Luyten I."/>
            <person name="Amselem J."/>
            <person name="Wittenberg A.H.J."/>
            <person name="Zhou S."/>
            <person name="de Queiroz M.V."/>
            <person name="Robin G.P."/>
            <person name="Auger A."/>
            <person name="Hainaut M."/>
            <person name="Henrissat B."/>
            <person name="Kim K.-T."/>
            <person name="Lee Y.-H."/>
            <person name="Lespinet O."/>
            <person name="Schwartz D.C."/>
            <person name="Thon M.R."/>
            <person name="O'Connell R.J."/>
        </authorList>
    </citation>
    <scope>NUCLEOTIDE SEQUENCE [LARGE SCALE GENOMIC DNA]</scope>
    <source>
        <strain evidence="5">IMI 349063</strain>
    </source>
</reference>
<evidence type="ECO:0000313" key="4">
    <source>
        <dbReference type="Proteomes" id="UP000007174"/>
    </source>
</evidence>
<sequence length="283" mass="31855">MDDTPDSNFMRGTRDPNLRTFMYGPTQVVGILITINKMPQVAALIIMSLRPVKVLRKAGDRKGALPNGTAVPKRAEEAASHWAAKTRTKNPNPTSPARFPSHLTPLHPNSFRSGQQRVTYFLCNLLQLSTAHPLHHPRSVPQTCSMLQTTTFPAWPPLPFQAGPSPRYPCWFSTSLHALAKQQLSRPPDFQRRHFPVRTMTDGTPFSESSIKWLFIRKLHTHDWAGHNSAARPASQLVTVTGPSIPFWTFMQDLHCNDGVNPFPPHLNHAPFNNRNPWQNSQS</sequence>
<name>H1VEF6_COLHI</name>
<dbReference type="VEuPathDB" id="FungiDB:CH63R_09002"/>
<gene>
    <name evidence="2" type="ORF">CH063_09654</name>
    <name evidence="3" type="ORF">CH63R_09002</name>
</gene>
<keyword evidence="5" id="KW-1185">Reference proteome</keyword>
<feature type="region of interest" description="Disordered" evidence="1">
    <location>
        <begin position="65"/>
        <end position="99"/>
    </location>
</feature>
<dbReference type="GeneID" id="28868083"/>
<dbReference type="HOGENOM" id="CLU_983560_0_0_1"/>
<dbReference type="AlphaFoldDB" id="H1VEF6"/>
<dbReference type="RefSeq" id="XP_018155999.1">
    <property type="nucleotide sequence ID" value="XM_018303976.1"/>
</dbReference>
<evidence type="ECO:0000313" key="3">
    <source>
        <dbReference type="EMBL" id="OBR07481.1"/>
    </source>
</evidence>
<reference evidence="3" key="3">
    <citation type="submission" date="2016-02" db="EMBL/GenBank/DDBJ databases">
        <title>Resequencing and annotation of the Colletotrichum higginsianum genome.</title>
        <authorList>
            <person name="O'Connell R."/>
            <person name="Zambounis A."/>
            <person name="Thon M."/>
            <person name="Dallery J.-F."/>
        </authorList>
    </citation>
    <scope>NUCLEOTIDE SEQUENCE [LARGE SCALE GENOMIC DNA]</scope>
    <source>
        <strain evidence="3">IMI 349063</strain>
    </source>
</reference>
<evidence type="ECO:0000313" key="2">
    <source>
        <dbReference type="EMBL" id="CCF38609.1"/>
    </source>
</evidence>
<dbReference type="EMBL" id="LTAN01000006">
    <property type="protein sequence ID" value="OBR07481.1"/>
    <property type="molecule type" value="Genomic_DNA"/>
</dbReference>
<protein>
    <submittedName>
        <fullName evidence="2">Uncharacterized protein</fullName>
    </submittedName>
</protein>
<evidence type="ECO:0000256" key="1">
    <source>
        <dbReference type="SAM" id="MobiDB-lite"/>
    </source>
</evidence>
<dbReference type="KEGG" id="chig:CH63R_09002"/>
<dbReference type="EMBL" id="CACQ02003059">
    <property type="protein sequence ID" value="CCF38609.1"/>
    <property type="molecule type" value="Genomic_DNA"/>
</dbReference>
<reference evidence="4" key="2">
    <citation type="journal article" date="2012" name="Nat. Genet.">
        <title>Lifestyle transitions in plant pathogenic Colletotrichum fungi deciphered by genome and transcriptome analyses.</title>
        <authorList>
            <person name="O'Connell R.J."/>
            <person name="Thon M.R."/>
            <person name="Hacquard S."/>
            <person name="Amyotte S.G."/>
            <person name="Kleemann J."/>
            <person name="Torres M.F."/>
            <person name="Damm U."/>
            <person name="Buiate E.A."/>
            <person name="Epstein L."/>
            <person name="Alkan N."/>
            <person name="Altmueller J."/>
            <person name="Alvarado-Balderrama L."/>
            <person name="Bauser C.A."/>
            <person name="Becker C."/>
            <person name="Birren B.W."/>
            <person name="Chen Z."/>
            <person name="Choi J."/>
            <person name="Crouch J.A."/>
            <person name="Duvick J.P."/>
            <person name="Farman M.A."/>
            <person name="Gan P."/>
            <person name="Heiman D."/>
            <person name="Henrissat B."/>
            <person name="Howard R.J."/>
            <person name="Kabbage M."/>
            <person name="Koch C."/>
            <person name="Kracher B."/>
            <person name="Kubo Y."/>
            <person name="Law A.D."/>
            <person name="Lebrun M.-H."/>
            <person name="Lee Y.-H."/>
            <person name="Miyara I."/>
            <person name="Moore N."/>
            <person name="Neumann U."/>
            <person name="Nordstroem K."/>
            <person name="Panaccione D.G."/>
            <person name="Panstruga R."/>
            <person name="Place M."/>
            <person name="Proctor R.H."/>
            <person name="Prusky D."/>
            <person name="Rech G."/>
            <person name="Reinhardt R."/>
            <person name="Rollins J.A."/>
            <person name="Rounsley S."/>
            <person name="Schardl C.L."/>
            <person name="Schwartz D.C."/>
            <person name="Shenoy N."/>
            <person name="Shirasu K."/>
            <person name="Sikhakolli U.R."/>
            <person name="Stueber K."/>
            <person name="Sukno S.A."/>
            <person name="Sweigard J.A."/>
            <person name="Takano Y."/>
            <person name="Takahara H."/>
            <person name="Trail F."/>
            <person name="van der Does H.C."/>
            <person name="Voll L.M."/>
            <person name="Will I."/>
            <person name="Young S."/>
            <person name="Zeng Q."/>
            <person name="Zhang J."/>
            <person name="Zhou S."/>
            <person name="Dickman M.B."/>
            <person name="Schulze-Lefert P."/>
            <person name="Ver Loren van Themaat E."/>
            <person name="Ma L.-J."/>
            <person name="Vaillancourt L.J."/>
        </authorList>
    </citation>
    <scope>NUCLEOTIDE SEQUENCE [LARGE SCALE GENOMIC DNA]</scope>
    <source>
        <strain evidence="4">IMI 349063</strain>
    </source>
</reference>
<dbReference type="Proteomes" id="UP000007174">
    <property type="component" value="Unassembled WGS sequence"/>
</dbReference>
<reference evidence="2" key="1">
    <citation type="submission" date="2011-12" db="EMBL/GenBank/DDBJ databases">
        <title>The genome sequence of Colletotrichum higginsianum IMI 34906.</title>
        <authorList>
            <person name="Ma L.-J."/>
            <person name="O'Connell R."/>
            <person name="van Themaat E.V.L."/>
            <person name="Stueber K."/>
            <person name="Young S.K."/>
            <person name="Zeng Q."/>
            <person name="Gargeya S."/>
            <person name="Fitzgerald M."/>
            <person name="Haas B."/>
            <person name="Abouelleil A."/>
            <person name="Alvarado L."/>
            <person name="Arachchi H.M."/>
            <person name="Berlin A."/>
            <person name="Chapman S.B."/>
            <person name="Gearin G."/>
            <person name="Goldberg J."/>
            <person name="Griggs A."/>
            <person name="Gujja S."/>
            <person name="Hansen M."/>
            <person name="Heiman D."/>
            <person name="Howarth C."/>
            <person name="Larimer J."/>
            <person name="Lui A."/>
            <person name="MacDonald P.J.P."/>
            <person name="McCowen C."/>
            <person name="Montmayeur A."/>
            <person name="Murphy C."/>
            <person name="Neiman D."/>
            <person name="Pearson M."/>
            <person name="Priest M."/>
            <person name="Roberts A."/>
            <person name="Saif S."/>
            <person name="Shea T."/>
            <person name="Sisk P."/>
            <person name="Stolte C."/>
            <person name="Sykes S."/>
            <person name="Wortman J."/>
            <person name="Nusbaum C."/>
            <person name="Birren B."/>
        </authorList>
    </citation>
    <scope>NUCLEOTIDE SEQUENCE [LARGE SCALE GENOMIC DNA]</scope>
    <source>
        <strain evidence="2">IMI 349063</strain>
    </source>
</reference>
<organism evidence="2 4">
    <name type="scientific">Colletotrichum higginsianum (strain IMI 349063)</name>
    <name type="common">Crucifer anthracnose fungus</name>
    <dbReference type="NCBI Taxonomy" id="759273"/>
    <lineage>
        <taxon>Eukaryota</taxon>
        <taxon>Fungi</taxon>
        <taxon>Dikarya</taxon>
        <taxon>Ascomycota</taxon>
        <taxon>Pezizomycotina</taxon>
        <taxon>Sordariomycetes</taxon>
        <taxon>Hypocreomycetidae</taxon>
        <taxon>Glomerellales</taxon>
        <taxon>Glomerellaceae</taxon>
        <taxon>Colletotrichum</taxon>
        <taxon>Colletotrichum destructivum species complex</taxon>
    </lineage>
</organism>
<evidence type="ECO:0000313" key="5">
    <source>
        <dbReference type="Proteomes" id="UP000092177"/>
    </source>
</evidence>
<proteinExistence type="predicted"/>
<accession>H1VEF6</accession>
<dbReference type="Proteomes" id="UP000092177">
    <property type="component" value="Chromosome 6"/>
</dbReference>